<evidence type="ECO:0000313" key="3">
    <source>
        <dbReference type="Proteomes" id="UP000178272"/>
    </source>
</evidence>
<keyword evidence="1" id="KW-1133">Transmembrane helix</keyword>
<dbReference type="Proteomes" id="UP000178272">
    <property type="component" value="Unassembled WGS sequence"/>
</dbReference>
<evidence type="ECO:0000313" key="2">
    <source>
        <dbReference type="EMBL" id="OGY12592.1"/>
    </source>
</evidence>
<accession>A0A1G1VBH7</accession>
<reference evidence="2 3" key="1">
    <citation type="journal article" date="2016" name="Nat. Commun.">
        <title>Thousands of microbial genomes shed light on interconnected biogeochemical processes in an aquifer system.</title>
        <authorList>
            <person name="Anantharaman K."/>
            <person name="Brown C.T."/>
            <person name="Hug L.A."/>
            <person name="Sharon I."/>
            <person name="Castelle C.J."/>
            <person name="Probst A.J."/>
            <person name="Thomas B.C."/>
            <person name="Singh A."/>
            <person name="Wilkins M.J."/>
            <person name="Karaoz U."/>
            <person name="Brodie E.L."/>
            <person name="Williams K.H."/>
            <person name="Hubbard S.S."/>
            <person name="Banfield J.F."/>
        </authorList>
    </citation>
    <scope>NUCLEOTIDE SEQUENCE [LARGE SCALE GENOMIC DNA]</scope>
</reference>
<dbReference type="AlphaFoldDB" id="A0A1G1VBH7"/>
<keyword evidence="1" id="KW-0472">Membrane</keyword>
<feature type="transmembrane region" description="Helical" evidence="1">
    <location>
        <begin position="59"/>
        <end position="77"/>
    </location>
</feature>
<evidence type="ECO:0000256" key="1">
    <source>
        <dbReference type="SAM" id="Phobius"/>
    </source>
</evidence>
<sequence length="138" mass="15480">MTNLFILLSFTFALLQGTFLPVVFIEGLIVVFFLITRTSSLGLPLLASGLIFDLLQNQTLGVTSLIFLSALALTLFFKERVALNHSFVLSVFVVALNAVRGKLLFGYVEIFPLILIFVFSYLVFNFIWRPDIAGKIRI</sequence>
<proteinExistence type="predicted"/>
<evidence type="ECO:0008006" key="4">
    <source>
        <dbReference type="Google" id="ProtNLM"/>
    </source>
</evidence>
<feature type="transmembrane region" description="Helical" evidence="1">
    <location>
        <begin position="106"/>
        <end position="128"/>
    </location>
</feature>
<dbReference type="EMBL" id="MHCA01000010">
    <property type="protein sequence ID" value="OGY12592.1"/>
    <property type="molecule type" value="Genomic_DNA"/>
</dbReference>
<keyword evidence="1" id="KW-0812">Transmembrane</keyword>
<gene>
    <name evidence="2" type="ORF">A3F61_03045</name>
</gene>
<organism evidence="2 3">
    <name type="scientific">Candidatus Blackburnbacteria bacterium RIFCSPHIGHO2_12_FULL_41_13b</name>
    <dbReference type="NCBI Taxonomy" id="1797517"/>
    <lineage>
        <taxon>Bacteria</taxon>
        <taxon>Candidatus Blackburniibacteriota</taxon>
    </lineage>
</organism>
<name>A0A1G1VBH7_9BACT</name>
<feature type="transmembrane region" description="Helical" evidence="1">
    <location>
        <begin position="83"/>
        <end position="99"/>
    </location>
</feature>
<comment type="caution">
    <text evidence="2">The sequence shown here is derived from an EMBL/GenBank/DDBJ whole genome shotgun (WGS) entry which is preliminary data.</text>
</comment>
<protein>
    <recommendedName>
        <fullName evidence="4">Rod shape-determining protein MreD</fullName>
    </recommendedName>
</protein>